<evidence type="ECO:0000256" key="8">
    <source>
        <dbReference type="SAM" id="Phobius"/>
    </source>
</evidence>
<feature type="compositionally biased region" description="Polar residues" evidence="7">
    <location>
        <begin position="423"/>
        <end position="432"/>
    </location>
</feature>
<dbReference type="Proteomes" id="UP000193986">
    <property type="component" value="Unassembled WGS sequence"/>
</dbReference>
<evidence type="ECO:0000256" key="3">
    <source>
        <dbReference type="ARBA" id="ARBA00022475"/>
    </source>
</evidence>
<feature type="domain" description="Citrate transporter-like" evidence="9">
    <location>
        <begin position="136"/>
        <end position="343"/>
    </location>
</feature>
<evidence type="ECO:0000256" key="1">
    <source>
        <dbReference type="ARBA" id="ARBA00004651"/>
    </source>
</evidence>
<feature type="transmembrane region" description="Helical" evidence="8">
    <location>
        <begin position="138"/>
        <end position="162"/>
    </location>
</feature>
<comment type="caution">
    <text evidence="10">The sequence shown here is derived from an EMBL/GenBank/DDBJ whole genome shotgun (WGS) entry which is preliminary data.</text>
</comment>
<dbReference type="PANTHER" id="PTHR43302:SF5">
    <property type="entry name" value="TRANSPORTER ARSB-RELATED"/>
    <property type="match status" value="1"/>
</dbReference>
<keyword evidence="11" id="KW-1185">Reference proteome</keyword>
<feature type="transmembrane region" description="Helical" evidence="8">
    <location>
        <begin position="255"/>
        <end position="274"/>
    </location>
</feature>
<dbReference type="PANTHER" id="PTHR43302">
    <property type="entry name" value="TRANSPORTER ARSB-RELATED"/>
    <property type="match status" value="1"/>
</dbReference>
<dbReference type="OrthoDB" id="442352at2759"/>
<keyword evidence="2" id="KW-0813">Transport</keyword>
<feature type="transmembrane region" description="Helical" evidence="8">
    <location>
        <begin position="20"/>
        <end position="45"/>
    </location>
</feature>
<dbReference type="AlphaFoldDB" id="A0A1Y2BBJ6"/>
<reference evidence="10 11" key="1">
    <citation type="submission" date="2016-07" db="EMBL/GenBank/DDBJ databases">
        <title>Pervasive Adenine N6-methylation of Active Genes in Fungi.</title>
        <authorList>
            <consortium name="DOE Joint Genome Institute"/>
            <person name="Mondo S.J."/>
            <person name="Dannebaum R.O."/>
            <person name="Kuo R.C."/>
            <person name="Labutti K."/>
            <person name="Haridas S."/>
            <person name="Kuo A."/>
            <person name="Salamov A."/>
            <person name="Ahrendt S.R."/>
            <person name="Lipzen A."/>
            <person name="Sullivan W."/>
            <person name="Andreopoulos W.B."/>
            <person name="Clum A."/>
            <person name="Lindquist E."/>
            <person name="Daum C."/>
            <person name="Ramamoorthy G.K."/>
            <person name="Gryganskyi A."/>
            <person name="Culley D."/>
            <person name="Magnuson J.K."/>
            <person name="James T.Y."/>
            <person name="O'Malley M.A."/>
            <person name="Stajich J.E."/>
            <person name="Spatafora J.W."/>
            <person name="Visel A."/>
            <person name="Grigoriev I.V."/>
        </authorList>
    </citation>
    <scope>NUCLEOTIDE SEQUENCE [LARGE SCALE GENOMIC DNA]</scope>
    <source>
        <strain evidence="10 11">68-887.2</strain>
    </source>
</reference>
<keyword evidence="6 8" id="KW-0472">Membrane</keyword>
<sequence length="673" mass="72981">MVQQQQQLVGSDRSIDARSIVTLIVFFIVNALVIYPIYIPIPYFISRSCKIILLRLDLYPSDSTPTTTTTQDGINDIEKKKKKKKKDTIVESDHWRFPLDLRTIPVIGVLLLLASTCIPGSVVRDGIVGTDGVRPYDILTLFISFAYISLSLDCTGLLRYLAYLVAARSSTSGSTLYTAFYCFFVLTGLIVGNDPLVLSGTPFLAYFTSHASISPPTAYLFTHFQVANLVSALLVSSNPTNLVLTSAFGLSFLRYSAWTALPTVAAIVVLYPILRYGLFRGDQWIPGNIQAPEVDPKSALKDAWGGIFGAGLFVVTIVLLVGLSAGSKLDGVEGVWTVTAPAAIIMLIRDCWRDVVVRRRERDDVKDSKSRRSGGIAATEVESTDKTDRRVVDGGDSAEANAPLQATETQESDNDGTLIGPSGSRTPNTTQGGHIIDPESPSRSLVFQNRHTEVIPSRSKSATPVNVDGSPSPPMEATALTPADELSTVIPSLFQPLARLFPTPMLIITRLPLPLVPFGFSMFILVSSLQYTGWIRVFAIWWGAWIEVSGVAGSIWLMGTISVIGCDIFGTNIGATVLLSRVLQQWQADNGGDVSNRTLYGAVFALAVGSNFGAYSFVFSGSLAGLLWRGMLHQRGIRIGLKQFAKWNTVPLVVTMIVGCLVVAGEVCVMYDT</sequence>
<feature type="transmembrane region" description="Helical" evidence="8">
    <location>
        <begin position="649"/>
        <end position="672"/>
    </location>
</feature>
<dbReference type="Pfam" id="PF03600">
    <property type="entry name" value="CitMHS"/>
    <property type="match status" value="1"/>
</dbReference>
<gene>
    <name evidence="10" type="ORF">BCR39DRAFT_58188</name>
</gene>
<evidence type="ECO:0000256" key="2">
    <source>
        <dbReference type="ARBA" id="ARBA00022448"/>
    </source>
</evidence>
<evidence type="ECO:0000313" key="11">
    <source>
        <dbReference type="Proteomes" id="UP000193986"/>
    </source>
</evidence>
<evidence type="ECO:0000259" key="9">
    <source>
        <dbReference type="Pfam" id="PF03600"/>
    </source>
</evidence>
<feature type="transmembrane region" description="Helical" evidence="8">
    <location>
        <begin position="104"/>
        <end position="123"/>
    </location>
</feature>
<dbReference type="GO" id="GO:0005886">
    <property type="term" value="C:plasma membrane"/>
    <property type="evidence" value="ECO:0007669"/>
    <property type="project" value="UniProtKB-SubCell"/>
</dbReference>
<feature type="transmembrane region" description="Helical" evidence="8">
    <location>
        <begin position="599"/>
        <end position="628"/>
    </location>
</feature>
<dbReference type="GO" id="GO:0055085">
    <property type="term" value="P:transmembrane transport"/>
    <property type="evidence" value="ECO:0007669"/>
    <property type="project" value="InterPro"/>
</dbReference>
<feature type="region of interest" description="Disordered" evidence="7">
    <location>
        <begin position="363"/>
        <end position="443"/>
    </location>
</feature>
<accession>A0A1Y2BBJ6</accession>
<comment type="subcellular location">
    <subcellularLocation>
        <location evidence="1">Cell membrane</location>
        <topology evidence="1">Multi-pass membrane protein</topology>
    </subcellularLocation>
</comment>
<dbReference type="STRING" id="71784.A0A1Y2BBJ6"/>
<evidence type="ECO:0000256" key="5">
    <source>
        <dbReference type="ARBA" id="ARBA00022989"/>
    </source>
</evidence>
<keyword evidence="5 8" id="KW-1133">Transmembrane helix</keyword>
<evidence type="ECO:0000256" key="4">
    <source>
        <dbReference type="ARBA" id="ARBA00022692"/>
    </source>
</evidence>
<evidence type="ECO:0000256" key="6">
    <source>
        <dbReference type="ARBA" id="ARBA00023136"/>
    </source>
</evidence>
<feature type="transmembrane region" description="Helical" evidence="8">
    <location>
        <begin position="303"/>
        <end position="323"/>
    </location>
</feature>
<keyword evidence="4 8" id="KW-0812">Transmembrane</keyword>
<protein>
    <recommendedName>
        <fullName evidence="9">Citrate transporter-like domain-containing protein</fullName>
    </recommendedName>
</protein>
<feature type="transmembrane region" description="Helical" evidence="8">
    <location>
        <begin position="507"/>
        <end position="525"/>
    </location>
</feature>
<proteinExistence type="predicted"/>
<evidence type="ECO:0000256" key="7">
    <source>
        <dbReference type="SAM" id="MobiDB-lite"/>
    </source>
</evidence>
<evidence type="ECO:0000313" key="10">
    <source>
        <dbReference type="EMBL" id="ORY32076.1"/>
    </source>
</evidence>
<dbReference type="EMBL" id="MCFC01000011">
    <property type="protein sequence ID" value="ORY32076.1"/>
    <property type="molecule type" value="Genomic_DNA"/>
</dbReference>
<keyword evidence="3" id="KW-1003">Cell membrane</keyword>
<organism evidence="10 11">
    <name type="scientific">Naematelia encephala</name>
    <dbReference type="NCBI Taxonomy" id="71784"/>
    <lineage>
        <taxon>Eukaryota</taxon>
        <taxon>Fungi</taxon>
        <taxon>Dikarya</taxon>
        <taxon>Basidiomycota</taxon>
        <taxon>Agaricomycotina</taxon>
        <taxon>Tremellomycetes</taxon>
        <taxon>Tremellales</taxon>
        <taxon>Naemateliaceae</taxon>
        <taxon>Naematelia</taxon>
    </lineage>
</organism>
<feature type="compositionally biased region" description="Basic and acidic residues" evidence="7">
    <location>
        <begin position="383"/>
        <end position="393"/>
    </location>
</feature>
<dbReference type="InterPro" id="IPR004680">
    <property type="entry name" value="Cit_transptr-like_dom"/>
</dbReference>
<dbReference type="InParanoid" id="A0A1Y2BBJ6"/>
<name>A0A1Y2BBJ6_9TREE</name>
<feature type="transmembrane region" description="Helical" evidence="8">
    <location>
        <begin position="174"/>
        <end position="191"/>
    </location>
</feature>